<gene>
    <name evidence="4" type="ORF">Poly21_22760</name>
</gene>
<dbReference type="PANTHER" id="PTHR37423">
    <property type="entry name" value="SOLUBLE LYTIC MUREIN TRANSGLYCOSYLASE-RELATED"/>
    <property type="match status" value="1"/>
</dbReference>
<feature type="repeat" description="TPR" evidence="2">
    <location>
        <begin position="979"/>
        <end position="1012"/>
    </location>
</feature>
<comment type="caution">
    <text evidence="4">The sequence shown here is derived from an EMBL/GenBank/DDBJ whole genome shotgun (WGS) entry which is preliminary data.</text>
</comment>
<dbReference type="RefSeq" id="WP_146407042.1">
    <property type="nucleotide sequence ID" value="NZ_SJPU01000002.1"/>
</dbReference>
<dbReference type="PROSITE" id="PS50005">
    <property type="entry name" value="TPR"/>
    <property type="match status" value="5"/>
</dbReference>
<dbReference type="EMBL" id="SJPU01000002">
    <property type="protein sequence ID" value="TWU15084.1"/>
    <property type="molecule type" value="Genomic_DNA"/>
</dbReference>
<dbReference type="Pfam" id="PF13525">
    <property type="entry name" value="YfiO"/>
    <property type="match status" value="1"/>
</dbReference>
<keyword evidence="1" id="KW-0732">Signal</keyword>
<accession>A0A5C6BWE0</accession>
<dbReference type="SMART" id="SM00028">
    <property type="entry name" value="TPR"/>
    <property type="match status" value="16"/>
</dbReference>
<dbReference type="Proteomes" id="UP000319908">
    <property type="component" value="Unassembled WGS sequence"/>
</dbReference>
<evidence type="ECO:0000313" key="5">
    <source>
        <dbReference type="Proteomes" id="UP000319908"/>
    </source>
</evidence>
<dbReference type="Pfam" id="PF13174">
    <property type="entry name" value="TPR_6"/>
    <property type="match status" value="1"/>
</dbReference>
<protein>
    <submittedName>
        <fullName evidence="4">Tol-pal system protein YbgF</fullName>
    </submittedName>
</protein>
<organism evidence="4 5">
    <name type="scientific">Allorhodopirellula heiligendammensis</name>
    <dbReference type="NCBI Taxonomy" id="2714739"/>
    <lineage>
        <taxon>Bacteria</taxon>
        <taxon>Pseudomonadati</taxon>
        <taxon>Planctomycetota</taxon>
        <taxon>Planctomycetia</taxon>
        <taxon>Pirellulales</taxon>
        <taxon>Pirellulaceae</taxon>
        <taxon>Allorhodopirellula</taxon>
    </lineage>
</organism>
<keyword evidence="2" id="KW-0802">TPR repeat</keyword>
<dbReference type="InterPro" id="IPR019734">
    <property type="entry name" value="TPR_rpt"/>
</dbReference>
<reference evidence="4 5" key="1">
    <citation type="journal article" date="2020" name="Antonie Van Leeuwenhoek">
        <title>Rhodopirellula heiligendammensis sp. nov., Rhodopirellula pilleata sp. nov., and Rhodopirellula solitaria sp. nov. isolated from natural or artificial marine surfaces in Northern Germany and California, USA, and emended description of the genus Rhodopirellula.</title>
        <authorList>
            <person name="Kallscheuer N."/>
            <person name="Wiegand S."/>
            <person name="Jogler M."/>
            <person name="Boedeker C."/>
            <person name="Peeters S.H."/>
            <person name="Rast P."/>
            <person name="Heuer A."/>
            <person name="Jetten M.S.M."/>
            <person name="Rohde M."/>
            <person name="Jogler C."/>
        </authorList>
    </citation>
    <scope>NUCLEOTIDE SEQUENCE [LARGE SCALE GENOMIC DNA]</scope>
    <source>
        <strain evidence="4 5">Poly21</strain>
    </source>
</reference>
<dbReference type="AlphaFoldDB" id="A0A5C6BWE0"/>
<feature type="repeat" description="TPR" evidence="2">
    <location>
        <begin position="554"/>
        <end position="587"/>
    </location>
</feature>
<dbReference type="InterPro" id="IPR011990">
    <property type="entry name" value="TPR-like_helical_dom_sf"/>
</dbReference>
<feature type="repeat" description="TPR" evidence="2">
    <location>
        <begin position="165"/>
        <end position="198"/>
    </location>
</feature>
<name>A0A5C6BWE0_9BACT</name>
<dbReference type="Gene3D" id="1.25.40.10">
    <property type="entry name" value="Tetratricopeptide repeat domain"/>
    <property type="match status" value="10"/>
</dbReference>
<feature type="repeat" description="TPR" evidence="2">
    <location>
        <begin position="591"/>
        <end position="624"/>
    </location>
</feature>
<sequence length="1118" mass="122769">MNPNRSRTLVIVTPIVLILAMWQASFTAVAQEQSDAAAKFDSAALAIYADAANFQTNGALDLAIESWREFLKKFPQDKLAPKAAHYLGVCYMSTDPPDLAKAAAAFGIALKTQTYELREESLANRGWCLYAAATKGDQPDKSLLQESLKTYQQLLKEFPESQYRDRAYFYSGESAYTLGELKSAIEYYSKLLQMSGGEKSPLRCDALYARGIAQEESDDVAAAAKSYEQLLQACVESDLVVDVQLRLADLEIVSQHYDDAIKLLQQVIDESTGLATADDRALAIFRQAFCYAKLSKPLEAAERYEQLLGKYPDSRFVAASRLAAAQSLYQAGETQRSADAFRIVLAGERLDDATEAAHWLARIDIAKAAGAPQNSPEMKAAAESAYRVAARQLETGAEGQYAAALQLDAAEALSFQKDRLSDAVAGFEAVAAQYPDSHLAPRAIYLAAYTALQLGRHDQAERLANDFSKRYAGNSLAPDAAFIGAEAKLLAGRSAEAAKDYQRLLADSANRDHPQRVQWILRAATALQAADQPGVAASVIAAELSSIEKPSDLAQAYLSVGRAQLKTGDAAAAAKSFQASRAADPKNADVAEALLLAGQANLQAGDQDAAAKLWRELVNTSPQSKTADQARYKLGQLASDDGNYAAAIEQFEPVIQSGRDPALRPFALYGKGWAQMSLQDYASAAETLSEVISEFPQHPILDDALLARGISLRNLNQYEGAASDLTQFLATQPTGTRLGHALYELALVRQKQNQPAQSAARLNELVQQVPDYAGMDKVLYELGWSLKEAGQTDAAIKQFQSLIADYPENDMVQEAAYFVGQNQYQSERWAEAAKSFEIAAAAGAENDDGDEGLLEKSLYRLGWSRFKNGDYAGAEAAFGRQYRDVPAGPLSLDAMMMIGESRFKQNQFETALKAYNKAREKIVADNDSAKTIRDDAERQVRELTLLHGGQSAAQLKQWSSAIEWYDELRQRFPATTYLPQVFYESGFAYQQAGDEERALRLYEQVAESYRNELAARARFMMGEIYFAQKQYSKAIPEFQRVMYGFGAEQATNDIKNWQAKSGFEAGRCAESLVDVAKTESARAKARGFAERFYQYVVDRHGDHELAQKAQERLQSIQG</sequence>
<evidence type="ECO:0000256" key="2">
    <source>
        <dbReference type="PROSITE-ProRule" id="PRU00339"/>
    </source>
</evidence>
<feature type="domain" description="Outer membrane lipoprotein BamD-like" evidence="3">
    <location>
        <begin position="665"/>
        <end position="813"/>
    </location>
</feature>
<dbReference type="PANTHER" id="PTHR37423:SF6">
    <property type="entry name" value="CELL DIVISION COORDINATOR CPOB"/>
    <property type="match status" value="1"/>
</dbReference>
<dbReference type="InterPro" id="IPR039565">
    <property type="entry name" value="BamD-like"/>
</dbReference>
<evidence type="ECO:0000313" key="4">
    <source>
        <dbReference type="EMBL" id="TWU15084.1"/>
    </source>
</evidence>
<evidence type="ECO:0000256" key="1">
    <source>
        <dbReference type="ARBA" id="ARBA00022729"/>
    </source>
</evidence>
<dbReference type="OrthoDB" id="9757961at2"/>
<dbReference type="SUPFAM" id="SSF48452">
    <property type="entry name" value="TPR-like"/>
    <property type="match status" value="6"/>
</dbReference>
<evidence type="ECO:0000259" key="3">
    <source>
        <dbReference type="Pfam" id="PF13525"/>
    </source>
</evidence>
<feature type="repeat" description="TPR" evidence="2">
    <location>
        <begin position="776"/>
        <end position="809"/>
    </location>
</feature>
<keyword evidence="5" id="KW-1185">Reference proteome</keyword>
<proteinExistence type="predicted"/>
<dbReference type="Pfam" id="PF13432">
    <property type="entry name" value="TPR_16"/>
    <property type="match status" value="5"/>
</dbReference>